<feature type="compositionally biased region" description="Polar residues" evidence="1">
    <location>
        <begin position="71"/>
        <end position="86"/>
    </location>
</feature>
<dbReference type="EMBL" id="DUZY01000005">
    <property type="protein sequence ID" value="DAD41123.1"/>
    <property type="molecule type" value="Genomic_DNA"/>
</dbReference>
<sequence>MPKEKLDFKSKATKKYQGNVAQETDIKASDTALAEKPNFQFRDSAGLRNKKADAREREVHRRSSVIRTKVHQGNSPIPTGQRGSHK</sequence>
<comment type="caution">
    <text evidence="2">The sequence shown here is derived from an EMBL/GenBank/DDBJ whole genome shotgun (WGS) entry which is preliminary data.</text>
</comment>
<evidence type="ECO:0000256" key="1">
    <source>
        <dbReference type="SAM" id="MobiDB-lite"/>
    </source>
</evidence>
<evidence type="ECO:0000313" key="3">
    <source>
        <dbReference type="Proteomes" id="UP000607653"/>
    </source>
</evidence>
<feature type="compositionally biased region" description="Basic and acidic residues" evidence="1">
    <location>
        <begin position="50"/>
        <end position="61"/>
    </location>
</feature>
<dbReference type="Proteomes" id="UP000607653">
    <property type="component" value="Unassembled WGS sequence"/>
</dbReference>
<feature type="region of interest" description="Disordered" evidence="1">
    <location>
        <begin position="40"/>
        <end position="86"/>
    </location>
</feature>
<proteinExistence type="predicted"/>
<name>A0A822Z981_NELNU</name>
<dbReference type="AlphaFoldDB" id="A0A822Z981"/>
<organism evidence="2 3">
    <name type="scientific">Nelumbo nucifera</name>
    <name type="common">Sacred lotus</name>
    <dbReference type="NCBI Taxonomy" id="4432"/>
    <lineage>
        <taxon>Eukaryota</taxon>
        <taxon>Viridiplantae</taxon>
        <taxon>Streptophyta</taxon>
        <taxon>Embryophyta</taxon>
        <taxon>Tracheophyta</taxon>
        <taxon>Spermatophyta</taxon>
        <taxon>Magnoliopsida</taxon>
        <taxon>Proteales</taxon>
        <taxon>Nelumbonaceae</taxon>
        <taxon>Nelumbo</taxon>
    </lineage>
</organism>
<gene>
    <name evidence="2" type="ORF">HUJ06_015446</name>
</gene>
<protein>
    <submittedName>
        <fullName evidence="2">Uncharacterized protein</fullName>
    </submittedName>
</protein>
<accession>A0A822Z981</accession>
<keyword evidence="3" id="KW-1185">Reference proteome</keyword>
<evidence type="ECO:0000313" key="2">
    <source>
        <dbReference type="EMBL" id="DAD41123.1"/>
    </source>
</evidence>
<reference evidence="2 3" key="1">
    <citation type="journal article" date="2020" name="Mol. Biol. Evol.">
        <title>Distinct Expression and Methylation Patterns for Genes with Different Fates following a Single Whole-Genome Duplication in Flowering Plants.</title>
        <authorList>
            <person name="Shi T."/>
            <person name="Rahmani R.S."/>
            <person name="Gugger P.F."/>
            <person name="Wang M."/>
            <person name="Li H."/>
            <person name="Zhang Y."/>
            <person name="Li Z."/>
            <person name="Wang Q."/>
            <person name="Van de Peer Y."/>
            <person name="Marchal K."/>
            <person name="Chen J."/>
        </authorList>
    </citation>
    <scope>NUCLEOTIDE SEQUENCE [LARGE SCALE GENOMIC DNA]</scope>
    <source>
        <tissue evidence="2">Leaf</tissue>
    </source>
</reference>